<feature type="signal peptide" evidence="7">
    <location>
        <begin position="1"/>
        <end position="18"/>
    </location>
</feature>
<dbReference type="GO" id="GO:0005537">
    <property type="term" value="F:D-mannose binding"/>
    <property type="evidence" value="ECO:0007669"/>
    <property type="project" value="TreeGrafter"/>
</dbReference>
<dbReference type="GO" id="GO:0030134">
    <property type="term" value="C:COPII-coated ER to Golgi transport vesicle"/>
    <property type="evidence" value="ECO:0007669"/>
    <property type="project" value="TreeGrafter"/>
</dbReference>
<dbReference type="GO" id="GO:0000139">
    <property type="term" value="C:Golgi membrane"/>
    <property type="evidence" value="ECO:0007669"/>
    <property type="project" value="TreeGrafter"/>
</dbReference>
<comment type="caution">
    <text evidence="9">The sequence shown here is derived from an EMBL/GenBank/DDBJ whole genome shotgun (WGS) entry which is preliminary data.</text>
</comment>
<keyword evidence="9" id="KW-0430">Lectin</keyword>
<dbReference type="PANTHER" id="PTHR12223">
    <property type="entry name" value="VESICULAR MANNOSE-BINDING LECTIN"/>
    <property type="match status" value="1"/>
</dbReference>
<evidence type="ECO:0000256" key="3">
    <source>
        <dbReference type="ARBA" id="ARBA00022729"/>
    </source>
</evidence>
<name>A0A1R0H4M2_9FUNG</name>
<evidence type="ECO:0000256" key="5">
    <source>
        <dbReference type="ARBA" id="ARBA00023136"/>
    </source>
</evidence>
<dbReference type="InterPro" id="IPR013320">
    <property type="entry name" value="ConA-like_dom_sf"/>
</dbReference>
<dbReference type="PROSITE" id="PS51328">
    <property type="entry name" value="L_LECTIN_LIKE"/>
    <property type="match status" value="1"/>
</dbReference>
<dbReference type="Gene3D" id="2.60.120.200">
    <property type="match status" value="1"/>
</dbReference>
<dbReference type="OrthoDB" id="270293at2759"/>
<feature type="domain" description="L-type lectin-like" evidence="8">
    <location>
        <begin position="27"/>
        <end position="269"/>
    </location>
</feature>
<dbReference type="Pfam" id="PF03388">
    <property type="entry name" value="Lectin_leg-like"/>
    <property type="match status" value="1"/>
</dbReference>
<keyword evidence="10" id="KW-1185">Reference proteome</keyword>
<dbReference type="InterPro" id="IPR005052">
    <property type="entry name" value="Lectin_leg"/>
</dbReference>
<sequence>MNLKAILLTLIASVEVYANIDEYDPSSMKLKKLSLGYPYIDDGFHIKDWDYGGNAVIDAANGIYLTTDLPSNRGWLWSTKTLPEDSWLIDFDFKIGSKNKDHLYGDGLAFWATQSRAISGPVFGNRDRFTGLGVFFDTYANGLHNRQMPLVVAMMGDGIKSYDPTTDGLTGSLANSDGIEYRQTDEPVKCRITYIAGKYLNVAFYCLLFVKLRIKEDFVDCFTRHHWSTKWLVALPLPPPFFLSSNIPSFSKISCSDSHVITYIKTRNLTEEEASQILAPKPSFQQQAQSNNSNFLPTLIKLVVVCSVLGGIYYAYQAYNRRNTLRL</sequence>
<protein>
    <submittedName>
        <fullName evidence="9">L-type lectin-like domain-containing protein</fullName>
    </submittedName>
</protein>
<gene>
    <name evidence="9" type="ORF">AYI68_g1739</name>
</gene>
<dbReference type="InterPro" id="IPR051136">
    <property type="entry name" value="Intracellular_Lectin-GPT"/>
</dbReference>
<keyword evidence="3 7" id="KW-0732">Signal</keyword>
<dbReference type="CDD" id="cd07308">
    <property type="entry name" value="lectin_leg-like"/>
    <property type="match status" value="1"/>
</dbReference>
<dbReference type="GO" id="GO:0005789">
    <property type="term" value="C:endoplasmic reticulum membrane"/>
    <property type="evidence" value="ECO:0007669"/>
    <property type="project" value="TreeGrafter"/>
</dbReference>
<dbReference type="GO" id="GO:0005793">
    <property type="term" value="C:endoplasmic reticulum-Golgi intermediate compartment"/>
    <property type="evidence" value="ECO:0007669"/>
    <property type="project" value="TreeGrafter"/>
</dbReference>
<evidence type="ECO:0000313" key="10">
    <source>
        <dbReference type="Proteomes" id="UP000187455"/>
    </source>
</evidence>
<dbReference type="AlphaFoldDB" id="A0A1R0H4M2"/>
<accession>A0A1R0H4M2</accession>
<keyword evidence="5 6" id="KW-0472">Membrane</keyword>
<evidence type="ECO:0000256" key="7">
    <source>
        <dbReference type="SAM" id="SignalP"/>
    </source>
</evidence>
<dbReference type="GO" id="GO:0006888">
    <property type="term" value="P:endoplasmic reticulum to Golgi vesicle-mediated transport"/>
    <property type="evidence" value="ECO:0007669"/>
    <property type="project" value="TreeGrafter"/>
</dbReference>
<evidence type="ECO:0000313" key="9">
    <source>
        <dbReference type="EMBL" id="OLY84105.1"/>
    </source>
</evidence>
<dbReference type="PANTHER" id="PTHR12223:SF45">
    <property type="entry name" value="RE50040P"/>
    <property type="match status" value="1"/>
</dbReference>
<keyword evidence="2 6" id="KW-0812">Transmembrane</keyword>
<evidence type="ECO:0000256" key="6">
    <source>
        <dbReference type="SAM" id="Phobius"/>
    </source>
</evidence>
<evidence type="ECO:0000256" key="2">
    <source>
        <dbReference type="ARBA" id="ARBA00022692"/>
    </source>
</evidence>
<comment type="subcellular location">
    <subcellularLocation>
        <location evidence="1">Membrane</location>
        <topology evidence="1">Single-pass type I membrane protein</topology>
    </subcellularLocation>
</comment>
<dbReference type="SUPFAM" id="SSF49899">
    <property type="entry name" value="Concanavalin A-like lectins/glucanases"/>
    <property type="match status" value="1"/>
</dbReference>
<evidence type="ECO:0000259" key="8">
    <source>
        <dbReference type="PROSITE" id="PS51328"/>
    </source>
</evidence>
<feature type="chain" id="PRO_5010258001" evidence="7">
    <location>
        <begin position="19"/>
        <end position="327"/>
    </location>
</feature>
<dbReference type="EMBL" id="LSSL01000615">
    <property type="protein sequence ID" value="OLY84105.1"/>
    <property type="molecule type" value="Genomic_DNA"/>
</dbReference>
<feature type="transmembrane region" description="Helical" evidence="6">
    <location>
        <begin position="295"/>
        <end position="316"/>
    </location>
</feature>
<reference evidence="9 10" key="1">
    <citation type="journal article" date="2016" name="Mol. Biol. Evol.">
        <title>Genome-Wide Survey of Gut Fungi (Harpellales) Reveals the First Horizontally Transferred Ubiquitin Gene from a Mosquito Host.</title>
        <authorList>
            <person name="Wang Y."/>
            <person name="White M.M."/>
            <person name="Kvist S."/>
            <person name="Moncalvo J.M."/>
        </authorList>
    </citation>
    <scope>NUCLEOTIDE SEQUENCE [LARGE SCALE GENOMIC DNA]</scope>
    <source>
        <strain evidence="9 10">ALG-7-W6</strain>
    </source>
</reference>
<dbReference type="Proteomes" id="UP000187455">
    <property type="component" value="Unassembled WGS sequence"/>
</dbReference>
<dbReference type="STRING" id="133383.A0A1R0H4M2"/>
<proteinExistence type="predicted"/>
<evidence type="ECO:0000256" key="1">
    <source>
        <dbReference type="ARBA" id="ARBA00004479"/>
    </source>
</evidence>
<keyword evidence="4 6" id="KW-1133">Transmembrane helix</keyword>
<evidence type="ECO:0000256" key="4">
    <source>
        <dbReference type="ARBA" id="ARBA00022989"/>
    </source>
</evidence>
<organism evidence="9 10">
    <name type="scientific">Smittium mucronatum</name>
    <dbReference type="NCBI Taxonomy" id="133383"/>
    <lineage>
        <taxon>Eukaryota</taxon>
        <taxon>Fungi</taxon>
        <taxon>Fungi incertae sedis</taxon>
        <taxon>Zoopagomycota</taxon>
        <taxon>Kickxellomycotina</taxon>
        <taxon>Harpellomycetes</taxon>
        <taxon>Harpellales</taxon>
        <taxon>Legeriomycetaceae</taxon>
        <taxon>Smittium</taxon>
    </lineage>
</organism>